<feature type="domain" description="Response regulatory" evidence="2">
    <location>
        <begin position="9"/>
        <end position="127"/>
    </location>
</feature>
<dbReference type="SUPFAM" id="SSF141868">
    <property type="entry name" value="EAL domain-like"/>
    <property type="match status" value="1"/>
</dbReference>
<organism evidence="5 6">
    <name type="scientific">Colwellia demingiae</name>
    <dbReference type="NCBI Taxonomy" id="89401"/>
    <lineage>
        <taxon>Bacteria</taxon>
        <taxon>Pseudomonadati</taxon>
        <taxon>Pseudomonadota</taxon>
        <taxon>Gammaproteobacteria</taxon>
        <taxon>Alteromonadales</taxon>
        <taxon>Colwelliaceae</taxon>
        <taxon>Colwellia</taxon>
    </lineage>
</organism>
<dbReference type="PROSITE" id="PS50887">
    <property type="entry name" value="GGDEF"/>
    <property type="match status" value="1"/>
</dbReference>
<dbReference type="SMART" id="SM00448">
    <property type="entry name" value="REC"/>
    <property type="match status" value="1"/>
</dbReference>
<dbReference type="SMART" id="SM00052">
    <property type="entry name" value="EAL"/>
    <property type="match status" value="1"/>
</dbReference>
<dbReference type="InterPro" id="IPR043128">
    <property type="entry name" value="Rev_trsase/Diguanyl_cyclase"/>
</dbReference>
<dbReference type="Pfam" id="PF00990">
    <property type="entry name" value="GGDEF"/>
    <property type="match status" value="1"/>
</dbReference>
<keyword evidence="6" id="KW-1185">Reference proteome</keyword>
<comment type="caution">
    <text evidence="5">The sequence shown here is derived from an EMBL/GenBank/DDBJ whole genome shotgun (WGS) entry which is preliminary data.</text>
</comment>
<reference evidence="5 6" key="1">
    <citation type="submission" date="2019-07" db="EMBL/GenBank/DDBJ databases">
        <title>Genomes of sea-ice associated Colwellia species.</title>
        <authorList>
            <person name="Bowman J.P."/>
        </authorList>
    </citation>
    <scope>NUCLEOTIDE SEQUENCE [LARGE SCALE GENOMIC DNA]</scope>
    <source>
        <strain evidence="5 6">ACAM 459</strain>
    </source>
</reference>
<gene>
    <name evidence="5" type="ORF">ESZ36_07710</name>
</gene>
<protein>
    <submittedName>
        <fullName evidence="5">EAL domain-containing protein</fullName>
    </submittedName>
</protein>
<dbReference type="SUPFAM" id="SSF52172">
    <property type="entry name" value="CheY-like"/>
    <property type="match status" value="1"/>
</dbReference>
<evidence type="ECO:0000259" key="4">
    <source>
        <dbReference type="PROSITE" id="PS50887"/>
    </source>
</evidence>
<evidence type="ECO:0000259" key="2">
    <source>
        <dbReference type="PROSITE" id="PS50110"/>
    </source>
</evidence>
<dbReference type="CDD" id="cd00156">
    <property type="entry name" value="REC"/>
    <property type="match status" value="1"/>
</dbReference>
<dbReference type="Pfam" id="PF00563">
    <property type="entry name" value="EAL"/>
    <property type="match status" value="1"/>
</dbReference>
<dbReference type="NCBIfam" id="TIGR00254">
    <property type="entry name" value="GGDEF"/>
    <property type="match status" value="1"/>
</dbReference>
<dbReference type="Proteomes" id="UP000321822">
    <property type="component" value="Unassembled WGS sequence"/>
</dbReference>
<dbReference type="CDD" id="cd01948">
    <property type="entry name" value="EAL"/>
    <property type="match status" value="1"/>
</dbReference>
<dbReference type="EMBL" id="VOLT01000003">
    <property type="protein sequence ID" value="TWX69820.1"/>
    <property type="molecule type" value="Genomic_DNA"/>
</dbReference>
<dbReference type="Gene3D" id="3.20.20.450">
    <property type="entry name" value="EAL domain"/>
    <property type="match status" value="1"/>
</dbReference>
<evidence type="ECO:0000259" key="3">
    <source>
        <dbReference type="PROSITE" id="PS50883"/>
    </source>
</evidence>
<evidence type="ECO:0000256" key="1">
    <source>
        <dbReference type="PROSITE-ProRule" id="PRU00169"/>
    </source>
</evidence>
<dbReference type="PANTHER" id="PTHR44757">
    <property type="entry name" value="DIGUANYLATE CYCLASE DGCP"/>
    <property type="match status" value="1"/>
</dbReference>
<dbReference type="Gene3D" id="3.40.50.2300">
    <property type="match status" value="1"/>
</dbReference>
<dbReference type="PANTHER" id="PTHR44757:SF2">
    <property type="entry name" value="BIOFILM ARCHITECTURE MAINTENANCE PROTEIN MBAA"/>
    <property type="match status" value="1"/>
</dbReference>
<dbReference type="InterPro" id="IPR001633">
    <property type="entry name" value="EAL_dom"/>
</dbReference>
<dbReference type="PROSITE" id="PS50110">
    <property type="entry name" value="RESPONSE_REGULATORY"/>
    <property type="match status" value="1"/>
</dbReference>
<sequence>MVFIQKTINVLIVDDDSVDREMIRRLLSKSTHQYSIMEAGTVDDALILYDQHHFDVILLDYRMPQRDGIEMILEIRTHLRNYGSAIVMLSSATDEELAIACLKAGAQDFISKSEINIGRIQNAIIHAQTRFELEQKLRESYLTSKKLAERDSLTGLANRFVFDESLHIAVANNQRSAFKLGLILFDVDNFKHINDIHGHDVGDAVLIELALRISEALRENELFSRIGGDEFAIMIANLNDIFHLQMIANRILKVVKAPFEMEHATLNVELSIGIAVHPDNSVDSKELIKCSDIALYRAKMKSGSKICFFYPAMQEQLVRRYDIEHMLRSAIENNELNLHYQPVIDVNTQKISGFEALLRINTHSSLNCYPDEFIPIAEKIGVIGEIGEWVIETAISQLATWNKKFKNTFTMAINLSAVQLENDDILTTIKSNIEKHKVNANDLEFEITETAVLNCHERVISRIQSIRDMGCKLALDDFGTGYSSISHLLKLPISIIKFDRTIMPSSKEDIASIKLLEGLILMSNKLELEMVAEGIEEEFQLTLIHQNKVHRAQGYFFSKALSIKDIEKLI</sequence>
<name>A0A5C6QMI3_9GAMM</name>
<dbReference type="SUPFAM" id="SSF55073">
    <property type="entry name" value="Nucleotide cyclase"/>
    <property type="match status" value="1"/>
</dbReference>
<dbReference type="InterPro" id="IPR029787">
    <property type="entry name" value="Nucleotide_cyclase"/>
</dbReference>
<dbReference type="GO" id="GO:0000160">
    <property type="term" value="P:phosphorelay signal transduction system"/>
    <property type="evidence" value="ECO:0007669"/>
    <property type="project" value="InterPro"/>
</dbReference>
<dbReference type="CDD" id="cd01949">
    <property type="entry name" value="GGDEF"/>
    <property type="match status" value="1"/>
</dbReference>
<feature type="domain" description="GGDEF" evidence="4">
    <location>
        <begin position="178"/>
        <end position="311"/>
    </location>
</feature>
<dbReference type="PROSITE" id="PS50883">
    <property type="entry name" value="EAL"/>
    <property type="match status" value="1"/>
</dbReference>
<evidence type="ECO:0000313" key="5">
    <source>
        <dbReference type="EMBL" id="TWX69820.1"/>
    </source>
</evidence>
<accession>A0A5C6QMI3</accession>
<evidence type="ECO:0000313" key="6">
    <source>
        <dbReference type="Proteomes" id="UP000321822"/>
    </source>
</evidence>
<proteinExistence type="predicted"/>
<keyword evidence="1" id="KW-0597">Phosphoprotein</keyword>
<dbReference type="InterPro" id="IPR000160">
    <property type="entry name" value="GGDEF_dom"/>
</dbReference>
<dbReference type="InterPro" id="IPR035919">
    <property type="entry name" value="EAL_sf"/>
</dbReference>
<dbReference type="SMART" id="SM00267">
    <property type="entry name" value="GGDEF"/>
    <property type="match status" value="1"/>
</dbReference>
<dbReference type="AlphaFoldDB" id="A0A5C6QMI3"/>
<dbReference type="InterPro" id="IPR052155">
    <property type="entry name" value="Biofilm_reg_signaling"/>
</dbReference>
<dbReference type="InterPro" id="IPR001789">
    <property type="entry name" value="Sig_transdc_resp-reg_receiver"/>
</dbReference>
<feature type="domain" description="EAL" evidence="3">
    <location>
        <begin position="320"/>
        <end position="570"/>
    </location>
</feature>
<feature type="modified residue" description="4-aspartylphosphate" evidence="1">
    <location>
        <position position="60"/>
    </location>
</feature>
<dbReference type="InterPro" id="IPR011006">
    <property type="entry name" value="CheY-like_superfamily"/>
</dbReference>
<dbReference type="Gene3D" id="3.30.70.270">
    <property type="match status" value="1"/>
</dbReference>
<dbReference type="RefSeq" id="WP_146785873.1">
    <property type="nucleotide sequence ID" value="NZ_VOLT01000003.1"/>
</dbReference>
<dbReference type="Pfam" id="PF00072">
    <property type="entry name" value="Response_reg"/>
    <property type="match status" value="1"/>
</dbReference>
<dbReference type="OrthoDB" id="9812358at2"/>